<gene>
    <name evidence="7" type="ORF">EKM59_04250</name>
</gene>
<protein>
    <submittedName>
        <fullName evidence="7">4-phosphoerythronate dehydrogenase</fullName>
    </submittedName>
</protein>
<evidence type="ECO:0000256" key="2">
    <source>
        <dbReference type="ARBA" id="ARBA00022490"/>
    </source>
</evidence>
<dbReference type="OrthoDB" id="9770208at2"/>
<dbReference type="InterPro" id="IPR029753">
    <property type="entry name" value="D-isomer_DH_CS"/>
</dbReference>
<evidence type="ECO:0000313" key="7">
    <source>
        <dbReference type="EMBL" id="RUQ89014.1"/>
    </source>
</evidence>
<evidence type="ECO:0000313" key="8">
    <source>
        <dbReference type="Proteomes" id="UP000288012"/>
    </source>
</evidence>
<dbReference type="InterPro" id="IPR020921">
    <property type="entry name" value="Erythronate-4-P_DHase"/>
</dbReference>
<evidence type="ECO:0000256" key="5">
    <source>
        <dbReference type="ARBA" id="ARBA00023096"/>
    </source>
</evidence>
<name>A0A433JK63_9GAMM</name>
<dbReference type="EMBL" id="RZGR01000009">
    <property type="protein sequence ID" value="RUQ89014.1"/>
    <property type="molecule type" value="Genomic_DNA"/>
</dbReference>
<feature type="domain" description="D-isomer specific 2-hydroxyacid dehydrogenase NAD-binding" evidence="6">
    <location>
        <begin position="106"/>
        <end position="248"/>
    </location>
</feature>
<evidence type="ECO:0000259" key="6">
    <source>
        <dbReference type="Pfam" id="PF02826"/>
    </source>
</evidence>
<dbReference type="CDD" id="cd12158">
    <property type="entry name" value="ErythrP_dh"/>
    <property type="match status" value="1"/>
</dbReference>
<dbReference type="AlphaFoldDB" id="A0A433JK63"/>
<dbReference type="GO" id="GO:0008615">
    <property type="term" value="P:pyridoxine biosynthetic process"/>
    <property type="evidence" value="ECO:0007669"/>
    <property type="project" value="UniProtKB-KW"/>
</dbReference>
<dbReference type="InterPro" id="IPR036291">
    <property type="entry name" value="NAD(P)-bd_dom_sf"/>
</dbReference>
<dbReference type="InterPro" id="IPR050418">
    <property type="entry name" value="D-iso_2-hydroxyacid_DH_PdxB"/>
</dbReference>
<reference evidence="7 8" key="1">
    <citation type="submission" date="2018-12" db="EMBL/GenBank/DDBJ databases">
        <title>Legionella sp,whole genome shotgun sequence.</title>
        <authorList>
            <person name="Wu H."/>
        </authorList>
    </citation>
    <scope>NUCLEOTIDE SEQUENCE [LARGE SCALE GENOMIC DNA]</scope>
    <source>
        <strain evidence="8">km714</strain>
    </source>
</reference>
<dbReference type="PANTHER" id="PTHR43761">
    <property type="entry name" value="D-ISOMER SPECIFIC 2-HYDROXYACID DEHYDROGENASE FAMILY PROTEIN (AFU_ORTHOLOGUE AFUA_1G13630)"/>
    <property type="match status" value="1"/>
</dbReference>
<organism evidence="7 8">
    <name type="scientific">Legionella septentrionalis</name>
    <dbReference type="NCBI Taxonomy" id="2498109"/>
    <lineage>
        <taxon>Bacteria</taxon>
        <taxon>Pseudomonadati</taxon>
        <taxon>Pseudomonadota</taxon>
        <taxon>Gammaproteobacteria</taxon>
        <taxon>Legionellales</taxon>
        <taxon>Legionellaceae</taxon>
        <taxon>Legionella</taxon>
    </lineage>
</organism>
<evidence type="ECO:0000256" key="1">
    <source>
        <dbReference type="ARBA" id="ARBA00005854"/>
    </source>
</evidence>
<dbReference type="GO" id="GO:0051287">
    <property type="term" value="F:NAD binding"/>
    <property type="evidence" value="ECO:0007669"/>
    <property type="project" value="InterPro"/>
</dbReference>
<dbReference type="Proteomes" id="UP000288012">
    <property type="component" value="Unassembled WGS sequence"/>
</dbReference>
<evidence type="ECO:0000256" key="3">
    <source>
        <dbReference type="ARBA" id="ARBA00023002"/>
    </source>
</evidence>
<proteinExistence type="inferred from homology"/>
<dbReference type="GO" id="GO:0005737">
    <property type="term" value="C:cytoplasm"/>
    <property type="evidence" value="ECO:0007669"/>
    <property type="project" value="InterPro"/>
</dbReference>
<dbReference type="RefSeq" id="WP_126953066.1">
    <property type="nucleotide sequence ID" value="NZ_RZGR01000009.1"/>
</dbReference>
<evidence type="ECO:0000256" key="4">
    <source>
        <dbReference type="ARBA" id="ARBA00023027"/>
    </source>
</evidence>
<dbReference type="GO" id="GO:0033711">
    <property type="term" value="F:4-phosphoerythronate dehydrogenase activity"/>
    <property type="evidence" value="ECO:0007669"/>
    <property type="project" value="InterPro"/>
</dbReference>
<dbReference type="Pfam" id="PF02826">
    <property type="entry name" value="2-Hacid_dh_C"/>
    <property type="match status" value="1"/>
</dbReference>
<keyword evidence="8" id="KW-1185">Reference proteome</keyword>
<dbReference type="SUPFAM" id="SSF52283">
    <property type="entry name" value="Formate/glycerate dehydrogenase catalytic domain-like"/>
    <property type="match status" value="1"/>
</dbReference>
<sequence>MKIIADATLPNLPALFSKNFQLDTYENQSELSDKLASYDVLICRSTLRINEQLLKNSHLKCIATASSGIDHIDEALVKQKGITLFDAKGCNARAVADYVVTVLALVHEKLPGNRAGIIGVGEVGHQVARRLQALGFEVLYYDPLKASQDSMYSYCSLSDLTSCDLLCIHANLHESLPHPSKNLLNEALLAQLKPGVILVNAARGGIVDEEALLNTATPLLYCTDVYSNEPAIDPRIVARATVCTPHIAGHSIEAKLAAVSAISEKIHIHYGYSVPSISRLHKKITTIPVYKNWPDCVLSLYNPLLDTCILKKARDKQVAFLQQRKAHQYRHDFISYDMTNLDSQIKSILGSEI</sequence>
<comment type="caution">
    <text evidence="7">The sequence shown here is derived from an EMBL/GenBank/DDBJ whole genome shotgun (WGS) entry which is preliminary data.</text>
</comment>
<keyword evidence="5" id="KW-0664">Pyridoxine biosynthesis</keyword>
<accession>A0A433JK63</accession>
<keyword evidence="2" id="KW-0963">Cytoplasm</keyword>
<comment type="similarity">
    <text evidence="1">Belongs to the D-isomer specific 2-hydroxyacid dehydrogenase family.</text>
</comment>
<dbReference type="PROSITE" id="PS00671">
    <property type="entry name" value="D_2_HYDROXYACID_DH_3"/>
    <property type="match status" value="1"/>
</dbReference>
<dbReference type="Gene3D" id="3.40.50.720">
    <property type="entry name" value="NAD(P)-binding Rossmann-like Domain"/>
    <property type="match status" value="2"/>
</dbReference>
<keyword evidence="4" id="KW-0520">NAD</keyword>
<keyword evidence="3" id="KW-0560">Oxidoreductase</keyword>
<dbReference type="InterPro" id="IPR006140">
    <property type="entry name" value="D-isomer_DH_NAD-bd"/>
</dbReference>
<dbReference type="SUPFAM" id="SSF51735">
    <property type="entry name" value="NAD(P)-binding Rossmann-fold domains"/>
    <property type="match status" value="1"/>
</dbReference>
<dbReference type="PANTHER" id="PTHR43761:SF1">
    <property type="entry name" value="D-ISOMER SPECIFIC 2-HYDROXYACID DEHYDROGENASE CATALYTIC DOMAIN-CONTAINING PROTEIN-RELATED"/>
    <property type="match status" value="1"/>
</dbReference>